<dbReference type="InterPro" id="IPR015500">
    <property type="entry name" value="Peptidase_S8_subtilisin-rel"/>
</dbReference>
<dbReference type="PROSITE" id="PS00136">
    <property type="entry name" value="SUBTILASE_ASP"/>
    <property type="match status" value="1"/>
</dbReference>
<dbReference type="GO" id="GO:0005576">
    <property type="term" value="C:extracellular region"/>
    <property type="evidence" value="ECO:0000318"/>
    <property type="project" value="GO_Central"/>
</dbReference>
<dbReference type="Proteomes" id="UP000036987">
    <property type="component" value="Unassembled WGS sequence"/>
</dbReference>
<keyword evidence="7" id="KW-0325">Glycoprotein</keyword>
<comment type="subcellular location">
    <subcellularLocation>
        <location evidence="1">Secreted</location>
    </subcellularLocation>
</comment>
<evidence type="ECO:0000313" key="15">
    <source>
        <dbReference type="Proteomes" id="UP000036987"/>
    </source>
</evidence>
<evidence type="ECO:0000256" key="9">
    <source>
        <dbReference type="PROSITE-ProRule" id="PRU01240"/>
    </source>
</evidence>
<evidence type="ECO:0000256" key="6">
    <source>
        <dbReference type="ARBA" id="ARBA00022825"/>
    </source>
</evidence>
<evidence type="ECO:0000256" key="5">
    <source>
        <dbReference type="ARBA" id="ARBA00022801"/>
    </source>
</evidence>
<dbReference type="STRING" id="29655.A0A0K9P932"/>
<protein>
    <submittedName>
        <fullName evidence="14">Subtilisin-like serine protease</fullName>
    </submittedName>
</protein>
<dbReference type="InterPro" id="IPR010259">
    <property type="entry name" value="S8pro/Inhibitor_I9"/>
</dbReference>
<dbReference type="AlphaFoldDB" id="A0A0K9P932"/>
<dbReference type="InterPro" id="IPR037045">
    <property type="entry name" value="S8pro/Inhibitor_I9_sf"/>
</dbReference>
<reference evidence="15" key="1">
    <citation type="journal article" date="2016" name="Nature">
        <title>The genome of the seagrass Zostera marina reveals angiosperm adaptation to the sea.</title>
        <authorList>
            <person name="Olsen J.L."/>
            <person name="Rouze P."/>
            <person name="Verhelst B."/>
            <person name="Lin Y.-C."/>
            <person name="Bayer T."/>
            <person name="Collen J."/>
            <person name="Dattolo E."/>
            <person name="De Paoli E."/>
            <person name="Dittami S."/>
            <person name="Maumus F."/>
            <person name="Michel G."/>
            <person name="Kersting A."/>
            <person name="Lauritano C."/>
            <person name="Lohaus R."/>
            <person name="Toepel M."/>
            <person name="Tonon T."/>
            <person name="Vanneste K."/>
            <person name="Amirebrahimi M."/>
            <person name="Brakel J."/>
            <person name="Bostroem C."/>
            <person name="Chovatia M."/>
            <person name="Grimwood J."/>
            <person name="Jenkins J.W."/>
            <person name="Jueterbock A."/>
            <person name="Mraz A."/>
            <person name="Stam W.T."/>
            <person name="Tice H."/>
            <person name="Bornberg-Bauer E."/>
            <person name="Green P.J."/>
            <person name="Pearson G.A."/>
            <person name="Procaccini G."/>
            <person name="Duarte C.M."/>
            <person name="Schmutz J."/>
            <person name="Reusch T.B.H."/>
            <person name="Van de Peer Y."/>
        </authorList>
    </citation>
    <scope>NUCLEOTIDE SEQUENCE [LARGE SCALE GENOMIC DNA]</scope>
    <source>
        <strain evidence="15">cv. Finnish</strain>
    </source>
</reference>
<dbReference type="PRINTS" id="PR00723">
    <property type="entry name" value="SUBTILISIN"/>
</dbReference>
<dbReference type="InterPro" id="IPR023827">
    <property type="entry name" value="Peptidase_S8_Asp-AS"/>
</dbReference>
<dbReference type="PROSITE" id="PS51892">
    <property type="entry name" value="SUBTILASE"/>
    <property type="match status" value="1"/>
</dbReference>
<feature type="active site" description="Charge relay system" evidence="8 9">
    <location>
        <position position="527"/>
    </location>
</feature>
<name>A0A0K9P932_ZOSMR</name>
<feature type="active site" description="Charge relay system" evidence="8 9">
    <location>
        <position position="144"/>
    </location>
</feature>
<feature type="signal peptide" evidence="10">
    <location>
        <begin position="1"/>
        <end position="25"/>
    </location>
</feature>
<organism evidence="14 15">
    <name type="scientific">Zostera marina</name>
    <name type="common">Eelgrass</name>
    <dbReference type="NCBI Taxonomy" id="29655"/>
    <lineage>
        <taxon>Eukaryota</taxon>
        <taxon>Viridiplantae</taxon>
        <taxon>Streptophyta</taxon>
        <taxon>Embryophyta</taxon>
        <taxon>Tracheophyta</taxon>
        <taxon>Spermatophyta</taxon>
        <taxon>Magnoliopsida</taxon>
        <taxon>Liliopsida</taxon>
        <taxon>Zosteraceae</taxon>
        <taxon>Zostera</taxon>
    </lineage>
</organism>
<feature type="domain" description="Inhibitor I9" evidence="12">
    <location>
        <begin position="32"/>
        <end position="114"/>
    </location>
</feature>
<keyword evidence="3 9" id="KW-0645">Protease</keyword>
<evidence type="ECO:0000259" key="12">
    <source>
        <dbReference type="Pfam" id="PF05922"/>
    </source>
</evidence>
<dbReference type="CDD" id="cd02120">
    <property type="entry name" value="PA_subtilisin_like"/>
    <property type="match status" value="1"/>
</dbReference>
<feature type="chain" id="PRO_5005527749" evidence="10">
    <location>
        <begin position="26"/>
        <end position="742"/>
    </location>
</feature>
<dbReference type="PANTHER" id="PTHR10795">
    <property type="entry name" value="PROPROTEIN CONVERTASE SUBTILISIN/KEXIN"/>
    <property type="match status" value="1"/>
</dbReference>
<dbReference type="Gene3D" id="2.60.40.2310">
    <property type="match status" value="1"/>
</dbReference>
<keyword evidence="5 9" id="KW-0378">Hydrolase</keyword>
<feature type="domain" description="Subtilisin-like protease fibronectin type-III" evidence="13">
    <location>
        <begin position="641"/>
        <end position="740"/>
    </location>
</feature>
<dbReference type="CDD" id="cd04852">
    <property type="entry name" value="Peptidases_S8_3"/>
    <property type="match status" value="1"/>
</dbReference>
<dbReference type="GO" id="GO:0006508">
    <property type="term" value="P:proteolysis"/>
    <property type="evidence" value="ECO:0007669"/>
    <property type="project" value="UniProtKB-KW"/>
</dbReference>
<evidence type="ECO:0000256" key="1">
    <source>
        <dbReference type="ARBA" id="ARBA00004613"/>
    </source>
</evidence>
<dbReference type="Gene3D" id="3.50.30.30">
    <property type="match status" value="1"/>
</dbReference>
<keyword evidence="15" id="KW-1185">Reference proteome</keyword>
<evidence type="ECO:0000256" key="4">
    <source>
        <dbReference type="ARBA" id="ARBA00022729"/>
    </source>
</evidence>
<evidence type="ECO:0000256" key="7">
    <source>
        <dbReference type="ARBA" id="ARBA00023180"/>
    </source>
</evidence>
<feature type="domain" description="Peptidase S8/S53" evidence="11">
    <location>
        <begin position="136"/>
        <end position="572"/>
    </location>
</feature>
<dbReference type="Gene3D" id="3.40.50.200">
    <property type="entry name" value="Peptidase S8/S53 domain"/>
    <property type="match status" value="1"/>
</dbReference>
<dbReference type="Pfam" id="PF17766">
    <property type="entry name" value="fn3_6"/>
    <property type="match status" value="1"/>
</dbReference>
<accession>A0A0K9P932</accession>
<feature type="active site" description="Charge relay system" evidence="8 9">
    <location>
        <position position="211"/>
    </location>
</feature>
<dbReference type="InterPro" id="IPR045051">
    <property type="entry name" value="SBT"/>
</dbReference>
<dbReference type="InterPro" id="IPR000209">
    <property type="entry name" value="Peptidase_S8/S53_dom"/>
</dbReference>
<dbReference type="InterPro" id="IPR041469">
    <property type="entry name" value="Subtilisin-like_FN3"/>
</dbReference>
<dbReference type="Gene3D" id="3.30.70.80">
    <property type="entry name" value="Peptidase S8 propeptide/proteinase inhibitor I9"/>
    <property type="match status" value="1"/>
</dbReference>
<dbReference type="EMBL" id="LFYR01001099">
    <property type="protein sequence ID" value="KMZ64747.1"/>
    <property type="molecule type" value="Genomic_DNA"/>
</dbReference>
<comment type="caution">
    <text evidence="14">The sequence shown here is derived from an EMBL/GenBank/DDBJ whole genome shotgun (WGS) entry which is preliminary data.</text>
</comment>
<sequence length="742" mass="81561">MISSLQLLCVSTLVLLFLSIDESRCSSTTLKTYIVYLDPPTNINFNLNLKKEYHDWCMSFLPPASTAVRAKRLVHIYGEAIHGFAARLMDEEVEQMKKREGFVSAYLDRLLKLHTTYTPEFLGLTANDPMFGDGGYGTIVGVLDTGVTPNHPSFNGEGISPPPAKWNGTCNLTPTKWCNNKLIGFQSFLKGAIAAGHKNLENMTTFDDVGHGTHTASTIAGSAVDRANMLGEANGTAVGMAPRAHLAIYRVCMRWGCYGSDVLAGINAGINDGIDVLSISLGGYPSNYYTDPIAVGAFRAMQKGIFVSCSAGNAGPYYYSIANEAPWTLTVGASSIDRRIMSTVRLGDGQELNGETLYQPKNFSSSSPFELARPYYGGGIKGKIVFCGEIDRYSVACRDESKVESLGGVGTIRMSRWIQGNNTMARNHTIPFSQLNYDDGKKVQNYMNITHRPTAYILFNHTVYGASHTPSLVYFSSRGPARISPGILKPDIVGPGLNIIAAYRETHDSRFEATLSNHSFAVLSGTSMSAPHLSGIVALIKDTHPNWSPSAIKSAIMTTANILDRDGKPIKTEKYVPANLFQMGAGHVNASNAIHPGLIYDISPQDYISFLCQLNYTQNQLAIMVGHKIDCSKFKKILIKDLNYPSISVAIEKNENNVTVTRTVTNVGQEKSNYRFKLDRLHGVSIKVKPRKLKFSKLNKQISFKLTLKKKAGQNSHYSQGYLRWVCQENYTVVRIPISVKI</sequence>
<dbReference type="OMA" id="YSTYRVE"/>
<keyword evidence="6 9" id="KW-0720">Serine protease</keyword>
<keyword evidence="4 10" id="KW-0732">Signal</keyword>
<proteinExistence type="inferred from homology"/>
<dbReference type="GO" id="GO:0004252">
    <property type="term" value="F:serine-type endopeptidase activity"/>
    <property type="evidence" value="ECO:0000318"/>
    <property type="project" value="GO_Central"/>
</dbReference>
<dbReference type="InterPro" id="IPR034197">
    <property type="entry name" value="Peptidases_S8_3"/>
</dbReference>
<evidence type="ECO:0000256" key="2">
    <source>
        <dbReference type="ARBA" id="ARBA00011073"/>
    </source>
</evidence>
<evidence type="ECO:0000256" key="10">
    <source>
        <dbReference type="SAM" id="SignalP"/>
    </source>
</evidence>
<dbReference type="InterPro" id="IPR036852">
    <property type="entry name" value="Peptidase_S8/S53_dom_sf"/>
</dbReference>
<evidence type="ECO:0000259" key="11">
    <source>
        <dbReference type="Pfam" id="PF00082"/>
    </source>
</evidence>
<evidence type="ECO:0000259" key="13">
    <source>
        <dbReference type="Pfam" id="PF17766"/>
    </source>
</evidence>
<dbReference type="Pfam" id="PF05922">
    <property type="entry name" value="Inhibitor_I9"/>
    <property type="match status" value="1"/>
</dbReference>
<evidence type="ECO:0000256" key="3">
    <source>
        <dbReference type="ARBA" id="ARBA00022670"/>
    </source>
</evidence>
<dbReference type="Pfam" id="PF00082">
    <property type="entry name" value="Peptidase_S8"/>
    <property type="match status" value="1"/>
</dbReference>
<evidence type="ECO:0000256" key="8">
    <source>
        <dbReference type="PIRSR" id="PIRSR615500-1"/>
    </source>
</evidence>
<dbReference type="SUPFAM" id="SSF52743">
    <property type="entry name" value="Subtilisin-like"/>
    <property type="match status" value="1"/>
</dbReference>
<dbReference type="OrthoDB" id="206201at2759"/>
<gene>
    <name evidence="14" type="ORF">ZOSMA_34G00230</name>
</gene>
<comment type="similarity">
    <text evidence="2 9">Belongs to the peptidase S8 family.</text>
</comment>
<evidence type="ECO:0000313" key="14">
    <source>
        <dbReference type="EMBL" id="KMZ64747.1"/>
    </source>
</evidence>